<organism evidence="1">
    <name type="scientific">marine sediment metagenome</name>
    <dbReference type="NCBI Taxonomy" id="412755"/>
    <lineage>
        <taxon>unclassified sequences</taxon>
        <taxon>metagenomes</taxon>
        <taxon>ecological metagenomes</taxon>
    </lineage>
</organism>
<reference evidence="1" key="1">
    <citation type="journal article" date="2015" name="Nature">
        <title>Complex archaea that bridge the gap between prokaryotes and eukaryotes.</title>
        <authorList>
            <person name="Spang A."/>
            <person name="Saw J.H."/>
            <person name="Jorgensen S.L."/>
            <person name="Zaremba-Niedzwiedzka K."/>
            <person name="Martijn J."/>
            <person name="Lind A.E."/>
            <person name="van Eijk R."/>
            <person name="Schleper C."/>
            <person name="Guy L."/>
            <person name="Ettema T.J."/>
        </authorList>
    </citation>
    <scope>NUCLEOTIDE SEQUENCE</scope>
</reference>
<dbReference type="EMBL" id="LAZR01021551">
    <property type="protein sequence ID" value="KKL84934.1"/>
    <property type="molecule type" value="Genomic_DNA"/>
</dbReference>
<comment type="caution">
    <text evidence="1">The sequence shown here is derived from an EMBL/GenBank/DDBJ whole genome shotgun (WGS) entry which is preliminary data.</text>
</comment>
<feature type="non-terminal residue" evidence="1">
    <location>
        <position position="1"/>
    </location>
</feature>
<accession>A0A0F9FEX0</accession>
<evidence type="ECO:0000313" key="1">
    <source>
        <dbReference type="EMBL" id="KKL84934.1"/>
    </source>
</evidence>
<gene>
    <name evidence="1" type="ORF">LCGC14_1959780</name>
</gene>
<name>A0A0F9FEX0_9ZZZZ</name>
<proteinExistence type="predicted"/>
<sequence>EEAFISRWARLIPGVQLSERAFLTSGNEIRHDVVRGLLMEANKGNIPIELKQAQALANLVNRASGRGTLGGLNELAPVLNGLFFAPRYRVSSPEWALNMFNFGNPKAQVEAIKQIISFVGTGAGVLALLHYGGLATVNIDPTSADFGKGKVGNTRIDFWAHMQQISRAVAMLYEGERQTSTGERVSIGVEDVAYGYFRSGLSPFAAFINDAIEGETIVGEELEGTPAGIGKQAFNRLVPLVWQDIVEGVREEGVRGGIISSLAIGGIGVQTYETFAQQRAKAFQEETGLEFDYNNSGHWAILRTNKSLVEKFGELGDQAQETQDFLTQEMEGLALPEMAQRLSSGSVDPQVYLEFREAWEDFEGIRANAAARLAFGRDRDPAEDKVFQAYIGIDRNDPKYKDPVTFEIDYGAYRRDKDAAFEKLDPAIQEAFLQVGAPDPEVARWATIYTVARNLRRDLYAMSKWQGLTPEQSRQLDQFSLEVRKRAPQIAAQLGRRVKEAGVARFLAEQQGLPGLAEWFIGLQSSSERDRRRSVEYGLFLAENVTGLRLFYPELYSQASLERIGLIEGEESSGVQPVAPQAPVEPVTPIGGVR</sequence>
<dbReference type="AlphaFoldDB" id="A0A0F9FEX0"/>
<protein>
    <submittedName>
        <fullName evidence="1">Uncharacterized protein</fullName>
    </submittedName>
</protein>